<dbReference type="InterPro" id="IPR036928">
    <property type="entry name" value="AS_sf"/>
</dbReference>
<organism evidence="2 3">
    <name type="scientific">Arthrobacter ramosus</name>
    <dbReference type="NCBI Taxonomy" id="1672"/>
    <lineage>
        <taxon>Bacteria</taxon>
        <taxon>Bacillati</taxon>
        <taxon>Actinomycetota</taxon>
        <taxon>Actinomycetes</taxon>
        <taxon>Micrococcales</taxon>
        <taxon>Micrococcaceae</taxon>
        <taxon>Arthrobacter</taxon>
    </lineage>
</organism>
<reference evidence="2 3" key="1">
    <citation type="submission" date="2024-09" db="EMBL/GenBank/DDBJ databases">
        <authorList>
            <person name="Sun Q."/>
            <person name="Mori K."/>
        </authorList>
    </citation>
    <scope>NUCLEOTIDE SEQUENCE [LARGE SCALE GENOMIC DNA]</scope>
    <source>
        <strain evidence="2 3">JCM 1334</strain>
    </source>
</reference>
<evidence type="ECO:0000313" key="3">
    <source>
        <dbReference type="Proteomes" id="UP001589702"/>
    </source>
</evidence>
<proteinExistence type="predicted"/>
<feature type="domain" description="Amidase" evidence="1">
    <location>
        <begin position="26"/>
        <end position="456"/>
    </location>
</feature>
<dbReference type="PROSITE" id="PS00571">
    <property type="entry name" value="AMIDASES"/>
    <property type="match status" value="1"/>
</dbReference>
<dbReference type="RefSeq" id="WP_234754678.1">
    <property type="nucleotide sequence ID" value="NZ_BAAAWN010000001.1"/>
</dbReference>
<dbReference type="InterPro" id="IPR020556">
    <property type="entry name" value="Amidase_CS"/>
</dbReference>
<comment type="caution">
    <text evidence="2">The sequence shown here is derived from an EMBL/GenBank/DDBJ whole genome shotgun (WGS) entry which is preliminary data.</text>
</comment>
<keyword evidence="3" id="KW-1185">Reference proteome</keyword>
<sequence>MTNDLIYRGAVELAGLLRSREVSATEVLEAHLDQIDKLNPLINAVVTLDEEGARAAAAEADRKIVAGEPVGPLHGLPISFKDTANTAGMRTTFGHPHFRDHVPEENDLHVQRILDAGAIRVGKTNVPEFAAGSHTFNRVFGATRNPYDPGKSAGGSSGGAAAALAAGFQPIADGSDMGGSLRNPASFCNVVGLRPTPGMVPNTDGNNVFFPLGVAGPMGRTAADAALLFEVMTGASPDDPHSVFPTGPERRDAPATELSPADFADLRIAFAPSLGGRIPVSREVLDVIEPQAAALAALGAHVELDCPDLDGSEQVFRVLRAASFDSMWGEQLAGEPDAFNHFLAGNIREGGLLSGRDVVRAEEGMTRLIRKAAGFFERYDLVIAPASQVVPFDVDLEYPTEIEGQRLQNYLDWMRAPYLFTPLGLPALSVPAGFTPAGLPVGLQMVGARGSDARLLRLASAFEKISSCSSVRPQGAAVL</sequence>
<dbReference type="Proteomes" id="UP001589702">
    <property type="component" value="Unassembled WGS sequence"/>
</dbReference>
<gene>
    <name evidence="2" type="ORF">ACFFP1_00060</name>
</gene>
<dbReference type="SUPFAM" id="SSF75304">
    <property type="entry name" value="Amidase signature (AS) enzymes"/>
    <property type="match status" value="1"/>
</dbReference>
<dbReference type="InterPro" id="IPR000120">
    <property type="entry name" value="Amidase"/>
</dbReference>
<evidence type="ECO:0000259" key="1">
    <source>
        <dbReference type="Pfam" id="PF01425"/>
    </source>
</evidence>
<dbReference type="EMBL" id="JBHMBC010000001">
    <property type="protein sequence ID" value="MFB9817889.1"/>
    <property type="molecule type" value="Genomic_DNA"/>
</dbReference>
<dbReference type="Pfam" id="PF01425">
    <property type="entry name" value="Amidase"/>
    <property type="match status" value="1"/>
</dbReference>
<protein>
    <submittedName>
        <fullName evidence="2">Amidase family protein</fullName>
    </submittedName>
</protein>
<dbReference type="Gene3D" id="3.90.1300.10">
    <property type="entry name" value="Amidase signature (AS) domain"/>
    <property type="match status" value="1"/>
</dbReference>
<accession>A0ABV5XT25</accession>
<name>A0ABV5XT25_ARTRM</name>
<dbReference type="InterPro" id="IPR023631">
    <property type="entry name" value="Amidase_dom"/>
</dbReference>
<dbReference type="PANTHER" id="PTHR11895">
    <property type="entry name" value="TRANSAMIDASE"/>
    <property type="match status" value="1"/>
</dbReference>
<evidence type="ECO:0000313" key="2">
    <source>
        <dbReference type="EMBL" id="MFB9817889.1"/>
    </source>
</evidence>
<dbReference type="PANTHER" id="PTHR11895:SF76">
    <property type="entry name" value="INDOLEACETAMIDE HYDROLASE"/>
    <property type="match status" value="1"/>
</dbReference>